<reference evidence="1 2" key="2">
    <citation type="journal article" date="2022" name="Mol. Ecol. Resour.">
        <title>The genomes of chicory, endive, great burdock and yacon provide insights into Asteraceae paleo-polyploidization history and plant inulin production.</title>
        <authorList>
            <person name="Fan W."/>
            <person name="Wang S."/>
            <person name="Wang H."/>
            <person name="Wang A."/>
            <person name="Jiang F."/>
            <person name="Liu H."/>
            <person name="Zhao H."/>
            <person name="Xu D."/>
            <person name="Zhang Y."/>
        </authorList>
    </citation>
    <scope>NUCLEOTIDE SEQUENCE [LARGE SCALE GENOMIC DNA]</scope>
    <source>
        <strain evidence="2">cv. Yunnan</strain>
        <tissue evidence="1">Leaves</tissue>
    </source>
</reference>
<evidence type="ECO:0000313" key="2">
    <source>
        <dbReference type="Proteomes" id="UP001056120"/>
    </source>
</evidence>
<name>A0ACB9HK47_9ASTR</name>
<gene>
    <name evidence="1" type="ORF">L1987_37871</name>
</gene>
<reference evidence="2" key="1">
    <citation type="journal article" date="2022" name="Mol. Ecol. Resour.">
        <title>The genomes of chicory, endive, great burdock and yacon provide insights into Asteraceae palaeo-polyploidization history and plant inulin production.</title>
        <authorList>
            <person name="Fan W."/>
            <person name="Wang S."/>
            <person name="Wang H."/>
            <person name="Wang A."/>
            <person name="Jiang F."/>
            <person name="Liu H."/>
            <person name="Zhao H."/>
            <person name="Xu D."/>
            <person name="Zhang Y."/>
        </authorList>
    </citation>
    <scope>NUCLEOTIDE SEQUENCE [LARGE SCALE GENOMIC DNA]</scope>
    <source>
        <strain evidence="2">cv. Yunnan</strain>
    </source>
</reference>
<dbReference type="Proteomes" id="UP001056120">
    <property type="component" value="Linkage Group LG12"/>
</dbReference>
<comment type="caution">
    <text evidence="1">The sequence shown here is derived from an EMBL/GenBank/DDBJ whole genome shotgun (WGS) entry which is preliminary data.</text>
</comment>
<evidence type="ECO:0000313" key="1">
    <source>
        <dbReference type="EMBL" id="KAI3795222.1"/>
    </source>
</evidence>
<keyword evidence="2" id="KW-1185">Reference proteome</keyword>
<dbReference type="EMBL" id="CM042029">
    <property type="protein sequence ID" value="KAI3795222.1"/>
    <property type="molecule type" value="Genomic_DNA"/>
</dbReference>
<organism evidence="1 2">
    <name type="scientific">Smallanthus sonchifolius</name>
    <dbReference type="NCBI Taxonomy" id="185202"/>
    <lineage>
        <taxon>Eukaryota</taxon>
        <taxon>Viridiplantae</taxon>
        <taxon>Streptophyta</taxon>
        <taxon>Embryophyta</taxon>
        <taxon>Tracheophyta</taxon>
        <taxon>Spermatophyta</taxon>
        <taxon>Magnoliopsida</taxon>
        <taxon>eudicotyledons</taxon>
        <taxon>Gunneridae</taxon>
        <taxon>Pentapetalae</taxon>
        <taxon>asterids</taxon>
        <taxon>campanulids</taxon>
        <taxon>Asterales</taxon>
        <taxon>Asteraceae</taxon>
        <taxon>Asteroideae</taxon>
        <taxon>Heliantheae alliance</taxon>
        <taxon>Millerieae</taxon>
        <taxon>Smallanthus</taxon>
    </lineage>
</organism>
<proteinExistence type="predicted"/>
<protein>
    <submittedName>
        <fullName evidence="1">Uncharacterized protein</fullName>
    </submittedName>
</protein>
<accession>A0ACB9HK47</accession>
<sequence>MFLFVYVIPAPVSTISDSRVIPDPEIPPLDPDCLKDLSADLCLQFCLGPTSGIRAMVALITLESARKSEKNPPLRQMVETELPFCIILPANFQKAKVDQVFENVKNPCRKMVIYC</sequence>